<accession>A0A7S1BV12</accession>
<keyword evidence="1" id="KW-1133">Transmembrane helix</keyword>
<dbReference type="PROSITE" id="PS51257">
    <property type="entry name" value="PROKAR_LIPOPROTEIN"/>
    <property type="match status" value="1"/>
</dbReference>
<proteinExistence type="predicted"/>
<protein>
    <recommendedName>
        <fullName evidence="3">Amino acid transporter transmembrane domain-containing protein</fullName>
    </recommendedName>
</protein>
<sequence length="112" mass="12301">MPLVWIRDIRRLAPTNFAATCLTAAGLAGCLALAAAQNDTDEIQNVQDLRAFGKQWYLFLGTSFFIFEGSVTLLLPLQEAVETAPDRAAFPALNRKVMLSIVSFYSLFALVC</sequence>
<feature type="transmembrane region" description="Helical" evidence="1">
    <location>
        <begin position="56"/>
        <end position="77"/>
    </location>
</feature>
<keyword evidence="1" id="KW-0472">Membrane</keyword>
<reference evidence="2" key="1">
    <citation type="submission" date="2021-01" db="EMBL/GenBank/DDBJ databases">
        <authorList>
            <person name="Corre E."/>
            <person name="Pelletier E."/>
            <person name="Niang G."/>
            <person name="Scheremetjew M."/>
            <person name="Finn R."/>
            <person name="Kale V."/>
            <person name="Holt S."/>
            <person name="Cochrane G."/>
            <person name="Meng A."/>
            <person name="Brown T."/>
            <person name="Cohen L."/>
        </authorList>
    </citation>
    <scope>NUCLEOTIDE SEQUENCE</scope>
    <source>
        <strain evidence="2">308</strain>
    </source>
</reference>
<evidence type="ECO:0000313" key="2">
    <source>
        <dbReference type="EMBL" id="CAD8898841.1"/>
    </source>
</evidence>
<name>A0A7S1BV12_9STRA</name>
<evidence type="ECO:0008006" key="3">
    <source>
        <dbReference type="Google" id="ProtNLM"/>
    </source>
</evidence>
<organism evidence="2">
    <name type="scientific">Corethron hystrix</name>
    <dbReference type="NCBI Taxonomy" id="216773"/>
    <lineage>
        <taxon>Eukaryota</taxon>
        <taxon>Sar</taxon>
        <taxon>Stramenopiles</taxon>
        <taxon>Ochrophyta</taxon>
        <taxon>Bacillariophyta</taxon>
        <taxon>Coscinodiscophyceae</taxon>
        <taxon>Corethrophycidae</taxon>
        <taxon>Corethrales</taxon>
        <taxon>Corethraceae</taxon>
        <taxon>Corethron</taxon>
    </lineage>
</organism>
<evidence type="ECO:0000256" key="1">
    <source>
        <dbReference type="SAM" id="Phobius"/>
    </source>
</evidence>
<feature type="transmembrane region" description="Helical" evidence="1">
    <location>
        <begin position="12"/>
        <end position="36"/>
    </location>
</feature>
<gene>
    <name evidence="2" type="ORF">CHYS00102_LOCUS26057</name>
</gene>
<keyword evidence="1" id="KW-0812">Transmembrane</keyword>
<dbReference type="EMBL" id="HBFR01035734">
    <property type="protein sequence ID" value="CAD8898841.1"/>
    <property type="molecule type" value="Transcribed_RNA"/>
</dbReference>
<dbReference type="AlphaFoldDB" id="A0A7S1BV12"/>